<accession>A0ABR9EL10</accession>
<evidence type="ECO:0000256" key="4">
    <source>
        <dbReference type="ARBA" id="ARBA00022840"/>
    </source>
</evidence>
<keyword evidence="5" id="KW-0413">Isomerase</keyword>
<dbReference type="InterPro" id="IPR027417">
    <property type="entry name" value="P-loop_NTPase"/>
</dbReference>
<evidence type="ECO:0000313" key="12">
    <source>
        <dbReference type="Proteomes" id="UP000615003"/>
    </source>
</evidence>
<protein>
    <recommendedName>
        <fullName evidence="7">DNA 3'-5' helicase</fullName>
        <ecNumber evidence="7">5.6.2.4</ecNumber>
    </recommendedName>
</protein>
<dbReference type="SUPFAM" id="SSF57783">
    <property type="entry name" value="Zinc beta-ribbon"/>
    <property type="match status" value="1"/>
</dbReference>
<dbReference type="Pfam" id="PF00580">
    <property type="entry name" value="UvrD-helicase"/>
    <property type="match status" value="1"/>
</dbReference>
<gene>
    <name evidence="11" type="primary">helD</name>
    <name evidence="11" type="ORF">PCARR_a2980</name>
</gene>
<dbReference type="Pfam" id="PF01396">
    <property type="entry name" value="Zn_ribbon_Top1"/>
    <property type="match status" value="2"/>
</dbReference>
<dbReference type="Proteomes" id="UP000615003">
    <property type="component" value="Unassembled WGS sequence"/>
</dbReference>
<keyword evidence="12" id="KW-1185">Reference proteome</keyword>
<evidence type="ECO:0000313" key="11">
    <source>
        <dbReference type="EMBL" id="MBE0381242.1"/>
    </source>
</evidence>
<comment type="catalytic activity">
    <reaction evidence="8">
        <text>ATP + H2O = ADP + phosphate + H(+)</text>
        <dbReference type="Rhea" id="RHEA:13065"/>
        <dbReference type="ChEBI" id="CHEBI:15377"/>
        <dbReference type="ChEBI" id="CHEBI:15378"/>
        <dbReference type="ChEBI" id="CHEBI:30616"/>
        <dbReference type="ChEBI" id="CHEBI:43474"/>
        <dbReference type="ChEBI" id="CHEBI:456216"/>
        <dbReference type="EC" id="5.6.2.4"/>
    </reaction>
</comment>
<dbReference type="SUPFAM" id="SSF52540">
    <property type="entry name" value="P-loop containing nucleoside triphosphate hydrolases"/>
    <property type="match status" value="1"/>
</dbReference>
<keyword evidence="4 9" id="KW-0067">ATP-binding</keyword>
<evidence type="ECO:0000259" key="10">
    <source>
        <dbReference type="PROSITE" id="PS51198"/>
    </source>
</evidence>
<comment type="catalytic activity">
    <reaction evidence="6">
        <text>Couples ATP hydrolysis with the unwinding of duplex DNA by translocating in the 3'-5' direction.</text>
        <dbReference type="EC" id="5.6.2.4"/>
    </reaction>
</comment>
<dbReference type="GO" id="GO:0004386">
    <property type="term" value="F:helicase activity"/>
    <property type="evidence" value="ECO:0007669"/>
    <property type="project" value="UniProtKB-KW"/>
</dbReference>
<organism evidence="11 12">
    <name type="scientific">Pseudoalteromonas carrageenovora IAM 12662</name>
    <dbReference type="NCBI Taxonomy" id="1314868"/>
    <lineage>
        <taxon>Bacteria</taxon>
        <taxon>Pseudomonadati</taxon>
        <taxon>Pseudomonadota</taxon>
        <taxon>Gammaproteobacteria</taxon>
        <taxon>Alteromonadales</taxon>
        <taxon>Pseudoalteromonadaceae</taxon>
        <taxon>Pseudoalteromonas</taxon>
    </lineage>
</organism>
<dbReference type="PROSITE" id="PS51198">
    <property type="entry name" value="UVRD_HELICASE_ATP_BIND"/>
    <property type="match status" value="1"/>
</dbReference>
<evidence type="ECO:0000256" key="6">
    <source>
        <dbReference type="ARBA" id="ARBA00034617"/>
    </source>
</evidence>
<evidence type="ECO:0000256" key="5">
    <source>
        <dbReference type="ARBA" id="ARBA00023235"/>
    </source>
</evidence>
<evidence type="ECO:0000256" key="8">
    <source>
        <dbReference type="ARBA" id="ARBA00048988"/>
    </source>
</evidence>
<evidence type="ECO:0000256" key="9">
    <source>
        <dbReference type="PROSITE-ProRule" id="PRU00560"/>
    </source>
</evidence>
<dbReference type="EMBL" id="AQGW01000014">
    <property type="protein sequence ID" value="MBE0381242.1"/>
    <property type="molecule type" value="Genomic_DNA"/>
</dbReference>
<evidence type="ECO:0000256" key="7">
    <source>
        <dbReference type="ARBA" id="ARBA00034808"/>
    </source>
</evidence>
<dbReference type="Gene3D" id="3.30.65.10">
    <property type="entry name" value="Bacterial Topoisomerase I, domain 1"/>
    <property type="match status" value="1"/>
</dbReference>
<keyword evidence="3 9" id="KW-0347">Helicase</keyword>
<comment type="caution">
    <text evidence="11">The sequence shown here is derived from an EMBL/GenBank/DDBJ whole genome shotgun (WGS) entry which is preliminary data.</text>
</comment>
<name>A0ABR9EL10_PSEVC</name>
<evidence type="ECO:0000256" key="1">
    <source>
        <dbReference type="ARBA" id="ARBA00022741"/>
    </source>
</evidence>
<evidence type="ECO:0000256" key="3">
    <source>
        <dbReference type="ARBA" id="ARBA00022806"/>
    </source>
</evidence>
<dbReference type="PANTHER" id="PTHR11070">
    <property type="entry name" value="UVRD / RECB / PCRA DNA HELICASE FAMILY MEMBER"/>
    <property type="match status" value="1"/>
</dbReference>
<dbReference type="InterPro" id="IPR014016">
    <property type="entry name" value="UvrD-like_ATP-bd"/>
</dbReference>
<dbReference type="InterPro" id="IPR000212">
    <property type="entry name" value="DNA_helicase_UvrD/REP"/>
</dbReference>
<evidence type="ECO:0000256" key="2">
    <source>
        <dbReference type="ARBA" id="ARBA00022801"/>
    </source>
</evidence>
<dbReference type="Gene3D" id="3.40.50.300">
    <property type="entry name" value="P-loop containing nucleotide triphosphate hydrolases"/>
    <property type="match status" value="3"/>
</dbReference>
<dbReference type="InterPro" id="IPR013498">
    <property type="entry name" value="Topo_IA_Znf"/>
</dbReference>
<dbReference type="Pfam" id="PF13361">
    <property type="entry name" value="UvrD_C"/>
    <property type="match status" value="1"/>
</dbReference>
<sequence>MSIMAQYIATPSWLGRFFTRIKHVSIEQTELVVHFKNAQTQRFLIKDFYNFAALNNHVFSAKIILSDDRNTSISFLNKAQAHALSYTINNQFSQLLEQKVNNAKAVLKRYALDEFLRDSSLKTLKNNVFLLGSHYNKSKSTWLEHLSPASIKFLNILSSTPDNAQAVVLLRQKYEQKQLALKNDFFNKIESNPLTIEQRLAVIRDNDKNLVLAAAGTGKTSVMVAKALNLITSDIAKPEQILVLAYNKSAANELKERFINRAVQAKLPCKTPTILTFHALGLKLLQSAKKPVELSKFATDPILLNSWLTQWVSKKLQADPKFLKTFVDLLHEPIDIFSFNNNAEYERYVRDNEYRSLAGHKVKGYQELLISNWLHLHSVPHSYEATYQPIYTEQLQSKYQPDFYIPQYNLYLEHFGIDRRGNTRADIDKKHYNEQIAFKRKLHKQNGTTLLETFHYNWLEGKLEQTLAKQLKQHNVELVPLSSDEIFHTLNNSGQLQQGVDKYIKCLQAIRVEQLSHQQIEQRIKQSAIKNYKQYAALLMQIHDAYINELSLHNSIDFDDMIIQATRAVKNGDFKVPWSHILVDEFQDISSARMAFLNAIIKHGNGIRFTAVGDDWQAIYRFSGGNLALTTQFNELVGSHSLTMLQKTFRYNNSIGDVAGRFVMQNPEQYKKHIITHTQVTAPQVILLDDLYQGIKSIEIKVQQTISTIEKNDASASIAILSRYRYMLNGVQQHLKGKKRTNPLYFWTLHSAKGLEADYCIIIGFEQGKLGFPSDSQDNLLVDTLLPKQDSFTHSQERRLLYVGITRAKHKSYLIADPYACSAFIKELINDDYPIHLASDLFKKSQLQQRQCITCSDGLIRPKSGKYGDYFSCTNTQLCKTKLRVCKSCRSPSVDKATYSQCTNQECRARQPICEKCGREMRLRQSKHGEFLGCSGYALKEHNCKNTRKVKNNVISN</sequence>
<feature type="domain" description="UvrD-like helicase ATP-binding" evidence="10">
    <location>
        <begin position="192"/>
        <end position="652"/>
    </location>
</feature>
<keyword evidence="1 9" id="KW-0547">Nucleotide-binding</keyword>
<dbReference type="PANTHER" id="PTHR11070:SF63">
    <property type="entry name" value="DNA HELICASE IV"/>
    <property type="match status" value="1"/>
</dbReference>
<dbReference type="InterPro" id="IPR014017">
    <property type="entry name" value="DNA_helicase_UvrD-like_C"/>
</dbReference>
<dbReference type="Gene3D" id="3.40.91.30">
    <property type="match status" value="1"/>
</dbReference>
<keyword evidence="2 9" id="KW-0378">Hydrolase</keyword>
<reference evidence="11 12" key="1">
    <citation type="submission" date="2015-06" db="EMBL/GenBank/DDBJ databases">
        <title>Genome sequence of Pseudoalteromonas carrageenovora.</title>
        <authorList>
            <person name="Xie B.-B."/>
            <person name="Rong J.-C."/>
            <person name="Qin Q.-L."/>
            <person name="Zhang Y.-Z."/>
        </authorList>
    </citation>
    <scope>NUCLEOTIDE SEQUENCE [LARGE SCALE GENOMIC DNA]</scope>
    <source>
        <strain evidence="11 12">IAM 12662</strain>
    </source>
</reference>
<dbReference type="EC" id="5.6.2.4" evidence="7"/>
<feature type="binding site" evidence="9">
    <location>
        <begin position="213"/>
        <end position="220"/>
    </location>
    <ligand>
        <name>ATP</name>
        <dbReference type="ChEBI" id="CHEBI:30616"/>
    </ligand>
</feature>
<proteinExistence type="predicted"/>